<evidence type="ECO:0000256" key="4">
    <source>
        <dbReference type="ARBA" id="ARBA00022679"/>
    </source>
</evidence>
<sequence length="416" mass="46642">MALLYGLVQCTEDLSRSDCDRCLRRSISELPLPGCCDMRQGARVIKPSRNIRYKLFKGMYSSGQNTNSSKTIVIVVSSVIAALLLSTIAIYLGLCRRKQTEIVYGNKDVEEMGSAESLQYNFRAVRDATNNFSDANKLGKGGFGIVYKGLLSDGRQIAVKRLSSNSGQGVVEFKNEVLLVVKLQHRNLVKLLGFCLEGDEKLFIYEFAENKSLDHNIFDPIKRTCLDWETRYKIIGGIARDLKPANILLDAQMEPKISDFGMARLFGVDQVDGSTGRIWLLAPEYAMHGQFSVKSDVFSFSVLIMEIINGQKNTSFFQSAWRHWENAKTLELIDPTLKEHYSSSEVMRCIHIGLLCVQEYAVKRPTMATVVNMLNRDSVALPLPSTPAFFVKRVQSMGHTTADSINEVSMTGLYPR</sequence>
<dbReference type="EC" id="2.7.11.1" evidence="2"/>
<dbReference type="EMBL" id="KZ305022">
    <property type="protein sequence ID" value="PIA58485.1"/>
    <property type="molecule type" value="Genomic_DNA"/>
</dbReference>
<evidence type="ECO:0000256" key="2">
    <source>
        <dbReference type="ARBA" id="ARBA00012513"/>
    </source>
</evidence>
<dbReference type="SMART" id="SM00220">
    <property type="entry name" value="S_TKc"/>
    <property type="match status" value="1"/>
</dbReference>
<evidence type="ECO:0000259" key="18">
    <source>
        <dbReference type="PROSITE" id="PS50011"/>
    </source>
</evidence>
<evidence type="ECO:0000256" key="14">
    <source>
        <dbReference type="ARBA" id="ARBA00047899"/>
    </source>
</evidence>
<evidence type="ECO:0000256" key="8">
    <source>
        <dbReference type="ARBA" id="ARBA00022741"/>
    </source>
</evidence>
<dbReference type="GO" id="GO:0005524">
    <property type="term" value="F:ATP binding"/>
    <property type="evidence" value="ECO:0007669"/>
    <property type="project" value="UniProtKB-UniRule"/>
</dbReference>
<protein>
    <recommendedName>
        <fullName evidence="2">non-specific serine/threonine protein kinase</fullName>
        <ecNumber evidence="2">2.7.11.1</ecNumber>
    </recommendedName>
</protein>
<dbReference type="Pfam" id="PF07714">
    <property type="entry name" value="PK_Tyr_Ser-Thr"/>
    <property type="match status" value="1"/>
</dbReference>
<evidence type="ECO:0000256" key="16">
    <source>
        <dbReference type="PROSITE-ProRule" id="PRU10141"/>
    </source>
</evidence>
<dbReference type="Gene3D" id="3.30.200.20">
    <property type="entry name" value="Phosphorylase Kinase, domain 1"/>
    <property type="match status" value="1"/>
</dbReference>
<evidence type="ECO:0000256" key="3">
    <source>
        <dbReference type="ARBA" id="ARBA00022527"/>
    </source>
</evidence>
<evidence type="ECO:0000256" key="10">
    <source>
        <dbReference type="ARBA" id="ARBA00022840"/>
    </source>
</evidence>
<evidence type="ECO:0000313" key="20">
    <source>
        <dbReference type="EMBL" id="PIA58485.1"/>
    </source>
</evidence>
<dbReference type="CDD" id="cd23509">
    <property type="entry name" value="Gnk2-like"/>
    <property type="match status" value="1"/>
</dbReference>
<dbReference type="Proteomes" id="UP000230069">
    <property type="component" value="Unassembled WGS sequence"/>
</dbReference>
<dbReference type="InterPro" id="IPR002902">
    <property type="entry name" value="GNK2"/>
</dbReference>
<dbReference type="STRING" id="218851.A0A2G5ERW2"/>
<reference evidence="20 21" key="1">
    <citation type="submission" date="2017-09" db="EMBL/GenBank/DDBJ databases">
        <title>WGS assembly of Aquilegia coerulea Goldsmith.</title>
        <authorList>
            <person name="Hodges S."/>
            <person name="Kramer E."/>
            <person name="Nordborg M."/>
            <person name="Tomkins J."/>
            <person name="Borevitz J."/>
            <person name="Derieg N."/>
            <person name="Yan J."/>
            <person name="Mihaltcheva S."/>
            <person name="Hayes R.D."/>
            <person name="Rokhsar D."/>
        </authorList>
    </citation>
    <scope>NUCLEOTIDE SEQUENCE [LARGE SCALE GENOMIC DNA]</scope>
    <source>
        <strain evidence="21">cv. Goldsmith</strain>
    </source>
</reference>
<evidence type="ECO:0000313" key="21">
    <source>
        <dbReference type="Proteomes" id="UP000230069"/>
    </source>
</evidence>
<evidence type="ECO:0000256" key="15">
    <source>
        <dbReference type="ARBA" id="ARBA00048679"/>
    </source>
</evidence>
<keyword evidence="6" id="KW-0732">Signal</keyword>
<dbReference type="GO" id="GO:0004674">
    <property type="term" value="F:protein serine/threonine kinase activity"/>
    <property type="evidence" value="ECO:0007669"/>
    <property type="project" value="UniProtKB-KW"/>
</dbReference>
<evidence type="ECO:0000256" key="11">
    <source>
        <dbReference type="ARBA" id="ARBA00022989"/>
    </source>
</evidence>
<evidence type="ECO:0000256" key="9">
    <source>
        <dbReference type="ARBA" id="ARBA00022777"/>
    </source>
</evidence>
<accession>A0A2G5ERW2</accession>
<feature type="binding site" evidence="16">
    <location>
        <position position="160"/>
    </location>
    <ligand>
        <name>ATP</name>
        <dbReference type="ChEBI" id="CHEBI:30616"/>
    </ligand>
</feature>
<dbReference type="Gene3D" id="1.10.510.10">
    <property type="entry name" value="Transferase(Phosphotransferase) domain 1"/>
    <property type="match status" value="1"/>
</dbReference>
<dbReference type="InterPro" id="IPR000719">
    <property type="entry name" value="Prot_kinase_dom"/>
</dbReference>
<keyword evidence="10 16" id="KW-0067">ATP-binding</keyword>
<gene>
    <name evidence="20" type="ORF">AQUCO_00500433v1</name>
</gene>
<dbReference type="PANTHER" id="PTHR27002">
    <property type="entry name" value="RECEPTOR-LIKE SERINE/THREONINE-PROTEIN KINASE SD1-8"/>
    <property type="match status" value="1"/>
</dbReference>
<dbReference type="PROSITE" id="PS51473">
    <property type="entry name" value="GNK2"/>
    <property type="match status" value="1"/>
</dbReference>
<dbReference type="Pfam" id="PF01657">
    <property type="entry name" value="Stress-antifung"/>
    <property type="match status" value="1"/>
</dbReference>
<dbReference type="SUPFAM" id="SSF56112">
    <property type="entry name" value="Protein kinase-like (PK-like)"/>
    <property type="match status" value="1"/>
</dbReference>
<evidence type="ECO:0000256" key="7">
    <source>
        <dbReference type="ARBA" id="ARBA00022737"/>
    </source>
</evidence>
<feature type="domain" description="Protein kinase" evidence="18">
    <location>
        <begin position="132"/>
        <end position="390"/>
    </location>
</feature>
<feature type="domain" description="Gnk2-homologous" evidence="19">
    <location>
        <begin position="1"/>
        <end position="58"/>
    </location>
</feature>
<name>A0A2G5ERW2_AQUCA</name>
<keyword evidence="11 17" id="KW-1133">Transmembrane helix</keyword>
<dbReference type="PROSITE" id="PS00107">
    <property type="entry name" value="PROTEIN_KINASE_ATP"/>
    <property type="match status" value="1"/>
</dbReference>
<keyword evidence="3" id="KW-0723">Serine/threonine-protein kinase</keyword>
<comment type="subcellular location">
    <subcellularLocation>
        <location evidence="1">Membrane</location>
        <topology evidence="1">Single-pass membrane protein</topology>
    </subcellularLocation>
</comment>
<keyword evidence="8 16" id="KW-0547">Nucleotide-binding</keyword>
<dbReference type="InterPro" id="IPR001245">
    <property type="entry name" value="Ser-Thr/Tyr_kinase_cat_dom"/>
</dbReference>
<dbReference type="PROSITE" id="PS50011">
    <property type="entry name" value="PROTEIN_KINASE_DOM"/>
    <property type="match status" value="1"/>
</dbReference>
<evidence type="ECO:0000256" key="12">
    <source>
        <dbReference type="ARBA" id="ARBA00023136"/>
    </source>
</evidence>
<keyword evidence="12 17" id="KW-0472">Membrane</keyword>
<keyword evidence="4" id="KW-0808">Transferase</keyword>
<evidence type="ECO:0000256" key="1">
    <source>
        <dbReference type="ARBA" id="ARBA00004167"/>
    </source>
</evidence>
<evidence type="ECO:0000259" key="19">
    <source>
        <dbReference type="PROSITE" id="PS51473"/>
    </source>
</evidence>
<dbReference type="GO" id="GO:0005886">
    <property type="term" value="C:plasma membrane"/>
    <property type="evidence" value="ECO:0007669"/>
    <property type="project" value="TreeGrafter"/>
</dbReference>
<keyword evidence="9" id="KW-0418">Kinase</keyword>
<organism evidence="20 21">
    <name type="scientific">Aquilegia coerulea</name>
    <name type="common">Rocky mountain columbine</name>
    <dbReference type="NCBI Taxonomy" id="218851"/>
    <lineage>
        <taxon>Eukaryota</taxon>
        <taxon>Viridiplantae</taxon>
        <taxon>Streptophyta</taxon>
        <taxon>Embryophyta</taxon>
        <taxon>Tracheophyta</taxon>
        <taxon>Spermatophyta</taxon>
        <taxon>Magnoliopsida</taxon>
        <taxon>Ranunculales</taxon>
        <taxon>Ranunculaceae</taxon>
        <taxon>Thalictroideae</taxon>
        <taxon>Aquilegia</taxon>
    </lineage>
</organism>
<dbReference type="InterPro" id="IPR017441">
    <property type="entry name" value="Protein_kinase_ATP_BS"/>
</dbReference>
<dbReference type="InParanoid" id="A0A2G5ERW2"/>
<dbReference type="FunFam" id="3.30.200.20:FF:000142">
    <property type="entry name" value="Cysteine-rich receptor-like protein kinase 10"/>
    <property type="match status" value="1"/>
</dbReference>
<dbReference type="AlphaFoldDB" id="A0A2G5ERW2"/>
<feature type="transmembrane region" description="Helical" evidence="17">
    <location>
        <begin position="72"/>
        <end position="94"/>
    </location>
</feature>
<keyword evidence="13" id="KW-0325">Glycoprotein</keyword>
<comment type="catalytic activity">
    <reaction evidence="14">
        <text>L-threonyl-[protein] + ATP = O-phospho-L-threonyl-[protein] + ADP + H(+)</text>
        <dbReference type="Rhea" id="RHEA:46608"/>
        <dbReference type="Rhea" id="RHEA-COMP:11060"/>
        <dbReference type="Rhea" id="RHEA-COMP:11605"/>
        <dbReference type="ChEBI" id="CHEBI:15378"/>
        <dbReference type="ChEBI" id="CHEBI:30013"/>
        <dbReference type="ChEBI" id="CHEBI:30616"/>
        <dbReference type="ChEBI" id="CHEBI:61977"/>
        <dbReference type="ChEBI" id="CHEBI:456216"/>
        <dbReference type="EC" id="2.7.11.1"/>
    </reaction>
</comment>
<keyword evidence="7" id="KW-0677">Repeat</keyword>
<evidence type="ECO:0000256" key="6">
    <source>
        <dbReference type="ARBA" id="ARBA00022729"/>
    </source>
</evidence>
<proteinExistence type="predicted"/>
<evidence type="ECO:0000256" key="17">
    <source>
        <dbReference type="SAM" id="Phobius"/>
    </source>
</evidence>
<dbReference type="OrthoDB" id="4062651at2759"/>
<evidence type="ECO:0000256" key="13">
    <source>
        <dbReference type="ARBA" id="ARBA00023180"/>
    </source>
</evidence>
<dbReference type="FunFam" id="1.10.510.10:FF:001023">
    <property type="entry name" value="Os07g0541700 protein"/>
    <property type="match status" value="1"/>
</dbReference>
<dbReference type="InterPro" id="IPR038408">
    <property type="entry name" value="GNK2_sf"/>
</dbReference>
<dbReference type="Gene3D" id="3.30.430.20">
    <property type="entry name" value="Gnk2 domain, C-X8-C-X2-C motif"/>
    <property type="match status" value="1"/>
</dbReference>
<keyword evidence="5 17" id="KW-0812">Transmembrane</keyword>
<dbReference type="PANTHER" id="PTHR27002:SF980">
    <property type="entry name" value="CYSTEINE-RICH RECEPTOR-LIKE PROTEIN KINASE 10 ISOFORM X1"/>
    <property type="match status" value="1"/>
</dbReference>
<comment type="catalytic activity">
    <reaction evidence="15">
        <text>L-seryl-[protein] + ATP = O-phospho-L-seryl-[protein] + ADP + H(+)</text>
        <dbReference type="Rhea" id="RHEA:17989"/>
        <dbReference type="Rhea" id="RHEA-COMP:9863"/>
        <dbReference type="Rhea" id="RHEA-COMP:11604"/>
        <dbReference type="ChEBI" id="CHEBI:15378"/>
        <dbReference type="ChEBI" id="CHEBI:29999"/>
        <dbReference type="ChEBI" id="CHEBI:30616"/>
        <dbReference type="ChEBI" id="CHEBI:83421"/>
        <dbReference type="ChEBI" id="CHEBI:456216"/>
        <dbReference type="EC" id="2.7.11.1"/>
    </reaction>
</comment>
<evidence type="ECO:0000256" key="5">
    <source>
        <dbReference type="ARBA" id="ARBA00022692"/>
    </source>
</evidence>
<keyword evidence="21" id="KW-1185">Reference proteome</keyword>
<dbReference type="InterPro" id="IPR011009">
    <property type="entry name" value="Kinase-like_dom_sf"/>
</dbReference>